<accession>A0ABW7EM67</accession>
<dbReference type="RefSeq" id="WP_394470484.1">
    <property type="nucleotide sequence ID" value="NZ_JBIGHY010000003.1"/>
</dbReference>
<organism evidence="1 2">
    <name type="scientific">Pelomonas dachongensis</name>
    <dbReference type="NCBI Taxonomy" id="3299029"/>
    <lineage>
        <taxon>Bacteria</taxon>
        <taxon>Pseudomonadati</taxon>
        <taxon>Pseudomonadota</taxon>
        <taxon>Betaproteobacteria</taxon>
        <taxon>Burkholderiales</taxon>
        <taxon>Sphaerotilaceae</taxon>
        <taxon>Roseateles</taxon>
    </lineage>
</organism>
<evidence type="ECO:0000313" key="2">
    <source>
        <dbReference type="Proteomes" id="UP001606300"/>
    </source>
</evidence>
<evidence type="ECO:0008006" key="3">
    <source>
        <dbReference type="Google" id="ProtNLM"/>
    </source>
</evidence>
<protein>
    <recommendedName>
        <fullName evidence="3">Transposase</fullName>
    </recommendedName>
</protein>
<reference evidence="1 2" key="1">
    <citation type="submission" date="2024-09" db="EMBL/GenBank/DDBJ databases">
        <title>Novel species of the genus Pelomonas and Roseateles isolated from streams.</title>
        <authorList>
            <person name="Lu H."/>
        </authorList>
    </citation>
    <scope>NUCLEOTIDE SEQUENCE [LARGE SCALE GENOMIC DNA]</scope>
    <source>
        <strain evidence="1 2">DC23W</strain>
    </source>
</reference>
<name>A0ABW7EM67_9BURK</name>
<evidence type="ECO:0000313" key="1">
    <source>
        <dbReference type="EMBL" id="MFG6414409.1"/>
    </source>
</evidence>
<comment type="caution">
    <text evidence="1">The sequence shown here is derived from an EMBL/GenBank/DDBJ whole genome shotgun (WGS) entry which is preliminary data.</text>
</comment>
<dbReference type="EMBL" id="JBIGHY010000003">
    <property type="protein sequence ID" value="MFG6414409.1"/>
    <property type="molecule type" value="Genomic_DNA"/>
</dbReference>
<keyword evidence="2" id="KW-1185">Reference proteome</keyword>
<gene>
    <name evidence="1" type="ORF">ACG02S_10930</name>
</gene>
<dbReference type="Proteomes" id="UP001606300">
    <property type="component" value="Unassembled WGS sequence"/>
</dbReference>
<sequence>MSQVHARARTTPLIRAEIRQSKLGVVELAERYNQCRAPARG</sequence>
<proteinExistence type="predicted"/>